<name>A0A8J6U1B7_9FLAO</name>
<keyword evidence="3" id="KW-1185">Reference proteome</keyword>
<evidence type="ECO:0000256" key="1">
    <source>
        <dbReference type="SAM" id="Phobius"/>
    </source>
</evidence>
<keyword evidence="1" id="KW-1133">Transmembrane helix</keyword>
<dbReference type="AlphaFoldDB" id="A0A8J6U1B7"/>
<feature type="transmembrane region" description="Helical" evidence="1">
    <location>
        <begin position="127"/>
        <end position="146"/>
    </location>
</feature>
<organism evidence="2 3">
    <name type="scientific">Taishania pollutisoli</name>
    <dbReference type="NCBI Taxonomy" id="2766479"/>
    <lineage>
        <taxon>Bacteria</taxon>
        <taxon>Pseudomonadati</taxon>
        <taxon>Bacteroidota</taxon>
        <taxon>Flavobacteriia</taxon>
        <taxon>Flavobacteriales</taxon>
        <taxon>Crocinitomicaceae</taxon>
        <taxon>Taishania</taxon>
    </lineage>
</organism>
<keyword evidence="1" id="KW-0812">Transmembrane</keyword>
<dbReference type="Proteomes" id="UP000652681">
    <property type="component" value="Unassembled WGS sequence"/>
</dbReference>
<keyword evidence="1" id="KW-0472">Membrane</keyword>
<proteinExistence type="predicted"/>
<evidence type="ECO:0000313" key="3">
    <source>
        <dbReference type="Proteomes" id="UP000652681"/>
    </source>
</evidence>
<protein>
    <submittedName>
        <fullName evidence="2">Uncharacterized protein</fullName>
    </submittedName>
</protein>
<evidence type="ECO:0000313" key="2">
    <source>
        <dbReference type="EMBL" id="MBC9810870.1"/>
    </source>
</evidence>
<gene>
    <name evidence="2" type="ORF">H9Y05_00130</name>
</gene>
<reference evidence="2" key="1">
    <citation type="submission" date="2020-09" db="EMBL/GenBank/DDBJ databases">
        <title>Taishania pollutisoli gen. nov., sp. nov., Isolated from Tetrabromobisphenol A-Contaminated Soil.</title>
        <authorList>
            <person name="Chen Q."/>
        </authorList>
    </citation>
    <scope>NUCLEOTIDE SEQUENCE</scope>
    <source>
        <strain evidence="2">CZZ-1</strain>
    </source>
</reference>
<feature type="transmembrane region" description="Helical" evidence="1">
    <location>
        <begin position="51"/>
        <end position="74"/>
    </location>
</feature>
<accession>A0A8J6U1B7</accession>
<dbReference type="EMBL" id="JACVEL010000001">
    <property type="protein sequence ID" value="MBC9810870.1"/>
    <property type="molecule type" value="Genomic_DNA"/>
</dbReference>
<feature type="transmembrane region" description="Helical" evidence="1">
    <location>
        <begin position="12"/>
        <end position="31"/>
    </location>
</feature>
<comment type="caution">
    <text evidence="2">The sequence shown here is derived from an EMBL/GenBank/DDBJ whole genome shotgun (WGS) entry which is preliminary data.</text>
</comment>
<sequence length="161" mass="18738">MSGLFYCPYMRNPYIILFISLGMSAITLWLTEFIVFGHFTEWTMQHTGNRLTYHIPLIDAYLFRFFPLITGISLFMIDKNTSVKKLLLTIGITFIAIVSLLLAGFFITIYSWPQGFGMKSRVQPFDHYWTVLILTGIILPILFVGLRRKRTKNDDEIIDKL</sequence>
<feature type="transmembrane region" description="Helical" evidence="1">
    <location>
        <begin position="86"/>
        <end position="107"/>
    </location>
</feature>